<dbReference type="InterPro" id="IPR035810">
    <property type="entry name" value="PEBP_euk"/>
</dbReference>
<organism evidence="2 3">
    <name type="scientific">Nepenthes gracilis</name>
    <name type="common">Slender pitcher plant</name>
    <dbReference type="NCBI Taxonomy" id="150966"/>
    <lineage>
        <taxon>Eukaryota</taxon>
        <taxon>Viridiplantae</taxon>
        <taxon>Streptophyta</taxon>
        <taxon>Embryophyta</taxon>
        <taxon>Tracheophyta</taxon>
        <taxon>Spermatophyta</taxon>
        <taxon>Magnoliopsida</taxon>
        <taxon>eudicotyledons</taxon>
        <taxon>Gunneridae</taxon>
        <taxon>Pentapetalae</taxon>
        <taxon>Caryophyllales</taxon>
        <taxon>Nepenthaceae</taxon>
        <taxon>Nepenthes</taxon>
    </lineage>
</organism>
<dbReference type="EMBL" id="BSYO01000005">
    <property type="protein sequence ID" value="GMH05385.1"/>
    <property type="molecule type" value="Genomic_DNA"/>
</dbReference>
<keyword evidence="3" id="KW-1185">Reference proteome</keyword>
<dbReference type="PANTHER" id="PTHR11362:SF145">
    <property type="entry name" value="PROTEIN MOTHER OF FT AND TFL1-LIKE"/>
    <property type="match status" value="1"/>
</dbReference>
<accession>A0AAD3XI59</accession>
<protein>
    <submittedName>
        <fullName evidence="2">Uncharacterized protein</fullName>
    </submittedName>
</protein>
<name>A0AAD3XI59_NEPGR</name>
<dbReference type="Proteomes" id="UP001279734">
    <property type="component" value="Unassembled WGS sequence"/>
</dbReference>
<dbReference type="Gene3D" id="3.90.280.10">
    <property type="entry name" value="PEBP-like"/>
    <property type="match status" value="1"/>
</dbReference>
<dbReference type="SUPFAM" id="SSF49777">
    <property type="entry name" value="PEBP-like"/>
    <property type="match status" value="1"/>
</dbReference>
<dbReference type="InterPro" id="IPR001858">
    <property type="entry name" value="Phosphatidylethanolamine-bd_CS"/>
</dbReference>
<comment type="similarity">
    <text evidence="1">Belongs to the phosphatidylethanolamine-binding protein family.</text>
</comment>
<gene>
    <name evidence="2" type="ORF">Nepgr_007225</name>
</gene>
<reference evidence="2" key="1">
    <citation type="submission" date="2023-05" db="EMBL/GenBank/DDBJ databases">
        <title>Nepenthes gracilis genome sequencing.</title>
        <authorList>
            <person name="Fukushima K."/>
        </authorList>
    </citation>
    <scope>NUCLEOTIDE SEQUENCE</scope>
    <source>
        <strain evidence="2">SING2019-196</strain>
    </source>
</reference>
<dbReference type="PROSITE" id="PS01220">
    <property type="entry name" value="PBP"/>
    <property type="match status" value="1"/>
</dbReference>
<evidence type="ECO:0000313" key="3">
    <source>
        <dbReference type="Proteomes" id="UP001279734"/>
    </source>
</evidence>
<evidence type="ECO:0000256" key="1">
    <source>
        <dbReference type="ARBA" id="ARBA00007091"/>
    </source>
</evidence>
<dbReference type="PANTHER" id="PTHR11362">
    <property type="entry name" value="PHOSPHATIDYLETHANOLAMINE-BINDING PROTEIN"/>
    <property type="match status" value="1"/>
</dbReference>
<sequence>MARRIDPLVVGKVVDDVIDMFVPTDEFTVSYGSKQVYNGCDIKPSATTERPHVQIHGARNPDHLFTLVMVDPDAPSPSEPKWREWLHWIVVDIPQGMDASNGKELEEYMGAQPPIGIHRYVFALFRQKGVMRPGIRLPSARNNFSTRQFAVHHDLGLAVAAVYFNSQKESMASRRR</sequence>
<evidence type="ECO:0000313" key="2">
    <source>
        <dbReference type="EMBL" id="GMH05385.1"/>
    </source>
</evidence>
<dbReference type="AlphaFoldDB" id="A0AAD3XI59"/>
<dbReference type="CDD" id="cd00866">
    <property type="entry name" value="PEBP_euk"/>
    <property type="match status" value="1"/>
</dbReference>
<dbReference type="InterPro" id="IPR008914">
    <property type="entry name" value="PEBP"/>
</dbReference>
<dbReference type="Pfam" id="PF01161">
    <property type="entry name" value="PBP"/>
    <property type="match status" value="1"/>
</dbReference>
<dbReference type="InterPro" id="IPR036610">
    <property type="entry name" value="PEBP-like_sf"/>
</dbReference>
<proteinExistence type="inferred from homology"/>
<comment type="caution">
    <text evidence="2">The sequence shown here is derived from an EMBL/GenBank/DDBJ whole genome shotgun (WGS) entry which is preliminary data.</text>
</comment>